<keyword evidence="3" id="KW-1185">Reference proteome</keyword>
<dbReference type="Pfam" id="PF09548">
    <property type="entry name" value="Spore_III_AB"/>
    <property type="match status" value="1"/>
</dbReference>
<evidence type="ECO:0000313" key="3">
    <source>
        <dbReference type="Proteomes" id="UP001310386"/>
    </source>
</evidence>
<gene>
    <name evidence="2" type="primary">spoIIIAB</name>
    <name evidence="2" type="ORF">VF724_07205</name>
</gene>
<proteinExistence type="predicted"/>
<dbReference type="NCBIfam" id="TIGR02833">
    <property type="entry name" value="spore_III_AB"/>
    <property type="match status" value="1"/>
</dbReference>
<dbReference type="EMBL" id="JAYJLD010000008">
    <property type="protein sequence ID" value="MEB3101451.1"/>
    <property type="molecule type" value="Genomic_DNA"/>
</dbReference>
<dbReference type="PIRSF" id="PIRSF021435">
    <property type="entry name" value="SpoIIIAB"/>
    <property type="match status" value="1"/>
</dbReference>
<protein>
    <submittedName>
        <fullName evidence="2">Stage III sporulation protein SpoIIIAB</fullName>
    </submittedName>
</protein>
<name>A0ABU5ZJF4_9BACL</name>
<feature type="coiled-coil region" evidence="1">
    <location>
        <begin position="121"/>
        <end position="155"/>
    </location>
</feature>
<accession>A0ABU5ZJF4</accession>
<comment type="caution">
    <text evidence="2">The sequence shown here is derived from an EMBL/GenBank/DDBJ whole genome shotgun (WGS) entry which is preliminary data.</text>
</comment>
<evidence type="ECO:0000256" key="1">
    <source>
        <dbReference type="SAM" id="Coils"/>
    </source>
</evidence>
<evidence type="ECO:0000313" key="2">
    <source>
        <dbReference type="EMBL" id="MEB3101451.1"/>
    </source>
</evidence>
<reference evidence="2" key="1">
    <citation type="submission" date="2023-12" db="EMBL/GenBank/DDBJ databases">
        <title>Fervidustalea candida gen. nov., sp. nov., a novel member of the family Paenibacillaceae isolated from a geothermal area.</title>
        <authorList>
            <person name="Li W.-J."/>
            <person name="Jiao J.-Y."/>
            <person name="Chen Y."/>
        </authorList>
    </citation>
    <scope>NUCLEOTIDE SEQUENCE</scope>
    <source>
        <strain evidence="2">SYSU GA230002</strain>
    </source>
</reference>
<keyword evidence="1" id="KW-0175">Coiled coil</keyword>
<sequence>MLKLMGAALVLFAGAMAGFYQSWRLASRPRQIRGLIHALQVLETEIVYALTPLPEALRKLGRKTAAPVSGLFGQIGDRLEQEQGITLQEVWEFTALDYWKQTAMKETEREIVRQLGRTLGISDREDQVKHLHLAIRELQREEMTAIDEQKRYEKMWKSLGILAGVLIVIMMY</sequence>
<dbReference type="RefSeq" id="WP_371753570.1">
    <property type="nucleotide sequence ID" value="NZ_JAYJLD010000008.1"/>
</dbReference>
<dbReference type="Proteomes" id="UP001310386">
    <property type="component" value="Unassembled WGS sequence"/>
</dbReference>
<dbReference type="InterPro" id="IPR014198">
    <property type="entry name" value="Spore_III_AB"/>
</dbReference>
<organism evidence="2 3">
    <name type="scientific">Ferviditalea candida</name>
    <dbReference type="NCBI Taxonomy" id="3108399"/>
    <lineage>
        <taxon>Bacteria</taxon>
        <taxon>Bacillati</taxon>
        <taxon>Bacillota</taxon>
        <taxon>Bacilli</taxon>
        <taxon>Bacillales</taxon>
        <taxon>Paenibacillaceae</taxon>
        <taxon>Ferviditalea</taxon>
    </lineage>
</organism>